<dbReference type="Pfam" id="PF13649">
    <property type="entry name" value="Methyltransf_25"/>
    <property type="match status" value="1"/>
</dbReference>
<protein>
    <submittedName>
        <fullName evidence="2">Methyltransferase family protein</fullName>
    </submittedName>
</protein>
<dbReference type="InterPro" id="IPR041698">
    <property type="entry name" value="Methyltransf_25"/>
</dbReference>
<dbReference type="EMBL" id="QKZL01000001">
    <property type="protein sequence ID" value="PZX19960.1"/>
    <property type="molecule type" value="Genomic_DNA"/>
</dbReference>
<evidence type="ECO:0000313" key="3">
    <source>
        <dbReference type="Proteomes" id="UP000248916"/>
    </source>
</evidence>
<dbReference type="GO" id="GO:0008168">
    <property type="term" value="F:methyltransferase activity"/>
    <property type="evidence" value="ECO:0007669"/>
    <property type="project" value="UniProtKB-KW"/>
</dbReference>
<dbReference type="InterPro" id="IPR029063">
    <property type="entry name" value="SAM-dependent_MTases_sf"/>
</dbReference>
<dbReference type="GO" id="GO:0032259">
    <property type="term" value="P:methylation"/>
    <property type="evidence" value="ECO:0007669"/>
    <property type="project" value="UniProtKB-KW"/>
</dbReference>
<evidence type="ECO:0000259" key="1">
    <source>
        <dbReference type="Pfam" id="PF13649"/>
    </source>
</evidence>
<comment type="caution">
    <text evidence="2">The sequence shown here is derived from an EMBL/GenBank/DDBJ whole genome shotgun (WGS) entry which is preliminary data.</text>
</comment>
<keyword evidence="2" id="KW-0808">Transferase</keyword>
<dbReference type="AlphaFoldDB" id="A0A2W7NJB3"/>
<keyword evidence="3" id="KW-1185">Reference proteome</keyword>
<proteinExistence type="predicted"/>
<keyword evidence="2" id="KW-0489">Methyltransferase</keyword>
<dbReference type="SUPFAM" id="SSF53335">
    <property type="entry name" value="S-adenosyl-L-methionine-dependent methyltransferases"/>
    <property type="match status" value="1"/>
</dbReference>
<sequence length="228" mass="25111">MERCLVPEILDTMPPDAPEARASRRDLRRINSLMAHPRMLSALVKRHATRPPRRIVELGCGDARATLAVLRRLAPIPDETEITLVDAQPLVSPQVLSNIRDLGVKVDIVTSDVFDWLEEATPHDLTIANLFLHHFDAAGLPRLFQGLARLSRLLVATEPRRSKFALLAARSVRAIGANAVTRHDAAVSVRAGFRDAELTPYWPGQVHLDTSRGPLTHVFAAAGRGLDD</sequence>
<organism evidence="2 3">
    <name type="scientific">Palleronia aestuarii</name>
    <dbReference type="NCBI Taxonomy" id="568105"/>
    <lineage>
        <taxon>Bacteria</taxon>
        <taxon>Pseudomonadati</taxon>
        <taxon>Pseudomonadota</taxon>
        <taxon>Alphaproteobacteria</taxon>
        <taxon>Rhodobacterales</taxon>
        <taxon>Roseobacteraceae</taxon>
        <taxon>Palleronia</taxon>
    </lineage>
</organism>
<evidence type="ECO:0000313" key="2">
    <source>
        <dbReference type="EMBL" id="PZX19960.1"/>
    </source>
</evidence>
<name>A0A2W7NJB3_9RHOB</name>
<reference evidence="2 3" key="1">
    <citation type="submission" date="2018-06" db="EMBL/GenBank/DDBJ databases">
        <title>Genomic Encyclopedia of Archaeal and Bacterial Type Strains, Phase II (KMG-II): from individual species to whole genera.</title>
        <authorList>
            <person name="Goeker M."/>
        </authorList>
    </citation>
    <scope>NUCLEOTIDE SEQUENCE [LARGE SCALE GENOMIC DNA]</scope>
    <source>
        <strain evidence="2 3">DSM 22009</strain>
    </source>
</reference>
<gene>
    <name evidence="2" type="ORF">LX81_00425</name>
</gene>
<dbReference type="Gene3D" id="3.40.50.150">
    <property type="entry name" value="Vaccinia Virus protein VP39"/>
    <property type="match status" value="1"/>
</dbReference>
<dbReference type="Proteomes" id="UP000248916">
    <property type="component" value="Unassembled WGS sequence"/>
</dbReference>
<accession>A0A2W7NJB3</accession>
<dbReference type="CDD" id="cd02440">
    <property type="entry name" value="AdoMet_MTases"/>
    <property type="match status" value="1"/>
</dbReference>
<feature type="domain" description="Methyltransferase" evidence="1">
    <location>
        <begin position="55"/>
        <end position="150"/>
    </location>
</feature>